<dbReference type="eggNOG" id="ENOG502SRKA">
    <property type="taxonomic scope" value="Eukaryota"/>
</dbReference>
<evidence type="ECO:0000313" key="2">
    <source>
        <dbReference type="Proteomes" id="UP000266841"/>
    </source>
</evidence>
<comment type="caution">
    <text evidence="1">The sequence shown here is derived from an EMBL/GenBank/DDBJ whole genome shotgun (WGS) entry which is preliminary data.</text>
</comment>
<dbReference type="OMA" id="WSCERRI"/>
<dbReference type="EMBL" id="AGNL01008368">
    <property type="protein sequence ID" value="EJK70554.1"/>
    <property type="molecule type" value="Genomic_DNA"/>
</dbReference>
<dbReference type="Proteomes" id="UP000266841">
    <property type="component" value="Unassembled WGS sequence"/>
</dbReference>
<accession>K0T007</accession>
<organism evidence="1 2">
    <name type="scientific">Thalassiosira oceanica</name>
    <name type="common">Marine diatom</name>
    <dbReference type="NCBI Taxonomy" id="159749"/>
    <lineage>
        <taxon>Eukaryota</taxon>
        <taxon>Sar</taxon>
        <taxon>Stramenopiles</taxon>
        <taxon>Ochrophyta</taxon>
        <taxon>Bacillariophyta</taxon>
        <taxon>Coscinodiscophyceae</taxon>
        <taxon>Thalassiosirophycidae</taxon>
        <taxon>Thalassiosirales</taxon>
        <taxon>Thalassiosiraceae</taxon>
        <taxon>Thalassiosira</taxon>
    </lineage>
</organism>
<evidence type="ECO:0000313" key="1">
    <source>
        <dbReference type="EMBL" id="EJK70554.1"/>
    </source>
</evidence>
<dbReference type="OrthoDB" id="197416at2759"/>
<reference evidence="1 2" key="1">
    <citation type="journal article" date="2012" name="Genome Biol.">
        <title>Genome and low-iron response of an oceanic diatom adapted to chronic iron limitation.</title>
        <authorList>
            <person name="Lommer M."/>
            <person name="Specht M."/>
            <person name="Roy A.S."/>
            <person name="Kraemer L."/>
            <person name="Andreson R."/>
            <person name="Gutowska M.A."/>
            <person name="Wolf J."/>
            <person name="Bergner S.V."/>
            <person name="Schilhabel M.B."/>
            <person name="Klostermeier U.C."/>
            <person name="Beiko R.G."/>
            <person name="Rosenstiel P."/>
            <person name="Hippler M."/>
            <person name="Laroche J."/>
        </authorList>
    </citation>
    <scope>NUCLEOTIDE SEQUENCE [LARGE SCALE GENOMIC DNA]</scope>
    <source>
        <strain evidence="1 2">CCMP1005</strain>
    </source>
</reference>
<dbReference type="AlphaFoldDB" id="K0T007"/>
<gene>
    <name evidence="1" type="ORF">THAOC_08073</name>
</gene>
<sequence>MPLSLPALTRASPLPLESSSGIIRVEEVGGGLDLLSPELSSSEVFFPNSMIGSKWKVQRTLKSIEGDLGQARLMWGLLGGPDERAFTSKLTEVYDVDFLKAPQGLEGSTYTYDGQQLGSAILDRRSELASRLHIRPDDITWTDLGTIQYSKPPNNEQVSLTAVKRKSEPISEQGFGSDEIFRVSSSAGGIFGDASVYRAARLRRRFRRGFDESTGRRVLDGIEIVTTHRVLDGVAGMELPTSSTKSILRLKQI</sequence>
<name>K0T007_THAOC</name>
<proteinExistence type="predicted"/>
<keyword evidence="2" id="KW-1185">Reference proteome</keyword>
<protein>
    <submittedName>
        <fullName evidence="1">Uncharacterized protein</fullName>
    </submittedName>
</protein>